<dbReference type="AlphaFoldDB" id="X1F2J3"/>
<proteinExistence type="predicted"/>
<gene>
    <name evidence="1" type="ORF">S03H2_18496</name>
</gene>
<dbReference type="EMBL" id="BARU01009598">
    <property type="protein sequence ID" value="GAH39147.1"/>
    <property type="molecule type" value="Genomic_DNA"/>
</dbReference>
<protein>
    <recommendedName>
        <fullName evidence="2">SCP2 domain-containing protein</fullName>
    </recommendedName>
</protein>
<accession>X1F2J3</accession>
<dbReference type="Gene3D" id="3.30.1050.10">
    <property type="entry name" value="SCP2 sterol-binding domain"/>
    <property type="match status" value="1"/>
</dbReference>
<reference evidence="1" key="1">
    <citation type="journal article" date="2014" name="Front. Microbiol.">
        <title>High frequency of phylogenetically diverse reductive dehalogenase-homologous genes in deep subseafloor sedimentary metagenomes.</title>
        <authorList>
            <person name="Kawai M."/>
            <person name="Futagami T."/>
            <person name="Toyoda A."/>
            <person name="Takaki Y."/>
            <person name="Nishi S."/>
            <person name="Hori S."/>
            <person name="Arai W."/>
            <person name="Tsubouchi T."/>
            <person name="Morono Y."/>
            <person name="Uchiyama I."/>
            <person name="Ito T."/>
            <person name="Fujiyama A."/>
            <person name="Inagaki F."/>
            <person name="Takami H."/>
        </authorList>
    </citation>
    <scope>NUCLEOTIDE SEQUENCE</scope>
    <source>
        <strain evidence="1">Expedition CK06-06</strain>
    </source>
</reference>
<comment type="caution">
    <text evidence="1">The sequence shown here is derived from an EMBL/GenBank/DDBJ whole genome shotgun (WGS) entry which is preliminary data.</text>
</comment>
<evidence type="ECO:0008006" key="2">
    <source>
        <dbReference type="Google" id="ProtNLM"/>
    </source>
</evidence>
<organism evidence="1">
    <name type="scientific">marine sediment metagenome</name>
    <dbReference type="NCBI Taxonomy" id="412755"/>
    <lineage>
        <taxon>unclassified sequences</taxon>
        <taxon>metagenomes</taxon>
        <taxon>ecological metagenomes</taxon>
    </lineage>
</organism>
<dbReference type="InterPro" id="IPR036527">
    <property type="entry name" value="SCP2_sterol-bd_dom_sf"/>
</dbReference>
<name>X1F2J3_9ZZZZ</name>
<evidence type="ECO:0000313" key="1">
    <source>
        <dbReference type="EMBL" id="GAH39147.1"/>
    </source>
</evidence>
<sequence length="133" mass="14534">MSVEEKVCVKVLGSMINYAARQIAKFDNDFKDKLKGLNEVIQWKIGDDIAYYTEIKDQDIKGVDGTAPSPTLTFEISDIGVALKLLTAQADIGSLGDVVKVSDPEKAQQLAFILEKVGEYSEGMQGYILAKSV</sequence>